<proteinExistence type="inferred from homology"/>
<evidence type="ECO:0000256" key="1">
    <source>
        <dbReference type="ARBA" id="ARBA00006242"/>
    </source>
</evidence>
<dbReference type="InterPro" id="IPR005707">
    <property type="entry name" value="Ribosomal_uS2_euk/arc"/>
</dbReference>
<evidence type="ECO:0000313" key="8">
    <source>
        <dbReference type="Proteomes" id="UP000308365"/>
    </source>
</evidence>
<dbReference type="PANTHER" id="PTHR11489">
    <property type="entry name" value="40S RIBOSOMAL PROTEIN SA"/>
    <property type="match status" value="1"/>
</dbReference>
<dbReference type="InterPro" id="IPR032281">
    <property type="entry name" value="Ribosomal_uS2_C"/>
</dbReference>
<comment type="caution">
    <text evidence="7">The sequence shown here is derived from an EMBL/GenBank/DDBJ whole genome shotgun (WGS) entry which is preliminary data.</text>
</comment>
<dbReference type="SUPFAM" id="SSF52313">
    <property type="entry name" value="Ribosomal protein S2"/>
    <property type="match status" value="1"/>
</dbReference>
<protein>
    <recommendedName>
        <fullName evidence="4">40S ribosomal protein SA</fullName>
    </recommendedName>
</protein>
<evidence type="ECO:0000256" key="3">
    <source>
        <dbReference type="ARBA" id="ARBA00023274"/>
    </source>
</evidence>
<evidence type="ECO:0000256" key="4">
    <source>
        <dbReference type="ARBA" id="ARBA00035401"/>
    </source>
</evidence>
<evidence type="ECO:0000313" key="7">
    <source>
        <dbReference type="EMBL" id="TKC35465.1"/>
    </source>
</evidence>
<dbReference type="Pfam" id="PF00318">
    <property type="entry name" value="Ribosomal_S2"/>
    <property type="match status" value="1"/>
</dbReference>
<reference evidence="8" key="1">
    <citation type="journal article" date="2019" name="IScience">
        <title>Narwhal Genome Reveals Long-Term Low Genetic Diversity despite Current Large Abundance Size.</title>
        <authorList>
            <person name="Westbury M.V."/>
            <person name="Petersen B."/>
            <person name="Garde E."/>
            <person name="Heide-Jorgensen M.P."/>
            <person name="Lorenzen E.D."/>
        </authorList>
    </citation>
    <scope>NUCLEOTIDE SEQUENCE [LARGE SCALE GENOMIC DNA]</scope>
</reference>
<dbReference type="GO" id="GO:0015935">
    <property type="term" value="C:small ribosomal subunit"/>
    <property type="evidence" value="ECO:0007669"/>
    <property type="project" value="InterPro"/>
</dbReference>
<feature type="domain" description="Small ribosomal subunit protein uS2 C-terminal" evidence="6">
    <location>
        <begin position="318"/>
        <end position="367"/>
    </location>
</feature>
<dbReference type="PRINTS" id="PR00395">
    <property type="entry name" value="RIBOSOMALS2"/>
</dbReference>
<gene>
    <name evidence="7" type="ORF">EI555_010838</name>
</gene>
<dbReference type="PROSITE" id="PS00963">
    <property type="entry name" value="RIBOSOMAL_S2_2"/>
    <property type="match status" value="1"/>
</dbReference>
<sequence length="485" mass="55362">MGDNLGHFVVLQEEIFEQMPTERLASFGDVYHVMLSAYTFSCKCACSYQEEEEYKELAEIIVRNELAEILNCDYQKGWHICANRLPRLPKVPTSGPTTRHPQRHSEAPAILSRLPTPCAIRQFRFSPWNTQFLPVRHPLTEARWAEVPERQCHFSLLAPRHTPSGSCSIQRPTQFKFVHFRLQPGRRAQLRPLKGGARGDAGEYWRVSCTGATPIAGRFTPGTFMNHIQEAFREPRFLVITDPRGDHQPLTEASYVNLPTIALCNTDSPLWYVDIAIPCNNKGAHSVGLMWWMLAREVLRVRGTIFCEQPWEVMSDLYFYRDPEEIEKEEQVAAEKAVTKEEFQGEWTALAPEFTAAQPEVAEWSEDFLTLIFHTVEQKCNRSNGIQVSVAKFAVTLEVSLLILKNFLRATFFTSTWVKDVVVKEAAEGRRIPILVQMRCYPHVWDTKAEAALAAGVEWLCVNGHPAMMTLTLESDRFEPLCFVA</sequence>
<comment type="similarity">
    <text evidence="1 5">Belongs to the universal ribosomal protein uS2 family.</text>
</comment>
<dbReference type="InterPro" id="IPR023591">
    <property type="entry name" value="Ribosomal_uS2_flav_dom_sf"/>
</dbReference>
<dbReference type="EMBL" id="RWIC01001522">
    <property type="protein sequence ID" value="TKC35465.1"/>
    <property type="molecule type" value="Genomic_DNA"/>
</dbReference>
<dbReference type="Pfam" id="PF16122">
    <property type="entry name" value="40S_SA_C"/>
    <property type="match status" value="1"/>
</dbReference>
<evidence type="ECO:0000259" key="6">
    <source>
        <dbReference type="Pfam" id="PF16122"/>
    </source>
</evidence>
<dbReference type="InterPro" id="IPR001865">
    <property type="entry name" value="Ribosomal_uS2"/>
</dbReference>
<dbReference type="Proteomes" id="UP000308365">
    <property type="component" value="Unassembled WGS sequence"/>
</dbReference>
<feature type="non-terminal residue" evidence="7">
    <location>
        <position position="485"/>
    </location>
</feature>
<dbReference type="InterPro" id="IPR018130">
    <property type="entry name" value="Ribosomal_uS2_CS"/>
</dbReference>
<dbReference type="Gene3D" id="3.40.50.10490">
    <property type="entry name" value="Glucose-6-phosphate isomerase like protein, domain 1"/>
    <property type="match status" value="1"/>
</dbReference>
<name>A0A4U1EGV3_MONMO</name>
<evidence type="ECO:0000256" key="2">
    <source>
        <dbReference type="ARBA" id="ARBA00022980"/>
    </source>
</evidence>
<dbReference type="AlphaFoldDB" id="A0A4U1EGV3"/>
<accession>A0A4U1EGV3</accession>
<keyword evidence="3 5" id="KW-0687">Ribonucleoprotein</keyword>
<dbReference type="GO" id="GO:0003735">
    <property type="term" value="F:structural constituent of ribosome"/>
    <property type="evidence" value="ECO:0007669"/>
    <property type="project" value="InterPro"/>
</dbReference>
<dbReference type="CDD" id="cd01425">
    <property type="entry name" value="RPS2"/>
    <property type="match status" value="1"/>
</dbReference>
<evidence type="ECO:0000256" key="5">
    <source>
        <dbReference type="RuleBase" id="RU003631"/>
    </source>
</evidence>
<keyword evidence="2 5" id="KW-0689">Ribosomal protein</keyword>
<dbReference type="GO" id="GO:0006412">
    <property type="term" value="P:translation"/>
    <property type="evidence" value="ECO:0007669"/>
    <property type="project" value="InterPro"/>
</dbReference>
<organism evidence="7 8">
    <name type="scientific">Monodon monoceros</name>
    <name type="common">Narwhal</name>
    <name type="synonym">Ceratodon monodon</name>
    <dbReference type="NCBI Taxonomy" id="40151"/>
    <lineage>
        <taxon>Eukaryota</taxon>
        <taxon>Metazoa</taxon>
        <taxon>Chordata</taxon>
        <taxon>Craniata</taxon>
        <taxon>Vertebrata</taxon>
        <taxon>Euteleostomi</taxon>
        <taxon>Mammalia</taxon>
        <taxon>Eutheria</taxon>
        <taxon>Laurasiatheria</taxon>
        <taxon>Artiodactyla</taxon>
        <taxon>Whippomorpha</taxon>
        <taxon>Cetacea</taxon>
        <taxon>Odontoceti</taxon>
        <taxon>Monodontidae</taxon>
        <taxon>Monodon</taxon>
    </lineage>
</organism>